<dbReference type="InterPro" id="IPR013118">
    <property type="entry name" value="Mannitol_DH_C"/>
</dbReference>
<dbReference type="NCBIfam" id="NF002969">
    <property type="entry name" value="PRK03643.1"/>
    <property type="match status" value="1"/>
</dbReference>
<evidence type="ECO:0000256" key="3">
    <source>
        <dbReference type="ARBA" id="ARBA00048615"/>
    </source>
</evidence>
<dbReference type="RefSeq" id="WP_087998794.1">
    <property type="nucleotide sequence ID" value="NZ_BMHB01000001.1"/>
</dbReference>
<evidence type="ECO:0000256" key="1">
    <source>
        <dbReference type="ARBA" id="ARBA00023002"/>
    </source>
</evidence>
<gene>
    <name evidence="6" type="ORF">GCM10007380_05110</name>
</gene>
<dbReference type="InterPro" id="IPR013328">
    <property type="entry name" value="6PGD_dom2"/>
</dbReference>
<dbReference type="InterPro" id="IPR013131">
    <property type="entry name" value="Mannitol_DH_N"/>
</dbReference>
<evidence type="ECO:0000313" key="7">
    <source>
        <dbReference type="Proteomes" id="UP000626244"/>
    </source>
</evidence>
<evidence type="ECO:0000313" key="6">
    <source>
        <dbReference type="EMBL" id="GGI10898.1"/>
    </source>
</evidence>
<organism evidence="6 7">
    <name type="scientific">Gottfriedia solisilvae</name>
    <dbReference type="NCBI Taxonomy" id="1516104"/>
    <lineage>
        <taxon>Bacteria</taxon>
        <taxon>Bacillati</taxon>
        <taxon>Bacillota</taxon>
        <taxon>Bacilli</taxon>
        <taxon>Bacillales</taxon>
        <taxon>Bacillaceae</taxon>
        <taxon>Gottfriedia</taxon>
    </lineage>
</organism>
<dbReference type="GO" id="GO:0008926">
    <property type="term" value="F:mannitol-1-phosphate 5-dehydrogenase activity"/>
    <property type="evidence" value="ECO:0007669"/>
    <property type="project" value="UniProtKB-EC"/>
</dbReference>
<keyword evidence="2" id="KW-0520">NAD</keyword>
<dbReference type="SUPFAM" id="SSF48179">
    <property type="entry name" value="6-phosphogluconate dehydrogenase C-terminal domain-like"/>
    <property type="match status" value="1"/>
</dbReference>
<dbReference type="InterPro" id="IPR008927">
    <property type="entry name" value="6-PGluconate_DH-like_C_sf"/>
</dbReference>
<feature type="domain" description="Mannitol dehydrogenase N-terminal" evidence="4">
    <location>
        <begin position="19"/>
        <end position="259"/>
    </location>
</feature>
<dbReference type="GO" id="GO:0019698">
    <property type="term" value="P:D-galacturonate catabolic process"/>
    <property type="evidence" value="ECO:0007669"/>
    <property type="project" value="TreeGrafter"/>
</dbReference>
<dbReference type="InterPro" id="IPR036291">
    <property type="entry name" value="NAD(P)-bd_dom_sf"/>
</dbReference>
<accession>A0A8J3AC89</accession>
<comment type="caution">
    <text evidence="6">The sequence shown here is derived from an EMBL/GenBank/DDBJ whole genome shotgun (WGS) entry which is preliminary data.</text>
</comment>
<dbReference type="InterPro" id="IPR000669">
    <property type="entry name" value="Mannitol_DH"/>
</dbReference>
<comment type="catalytic activity">
    <reaction evidence="3">
        <text>D-mannitol 1-phosphate + NAD(+) = beta-D-fructose 6-phosphate + NADH + H(+)</text>
        <dbReference type="Rhea" id="RHEA:19661"/>
        <dbReference type="ChEBI" id="CHEBI:15378"/>
        <dbReference type="ChEBI" id="CHEBI:57540"/>
        <dbReference type="ChEBI" id="CHEBI:57634"/>
        <dbReference type="ChEBI" id="CHEBI:57945"/>
        <dbReference type="ChEBI" id="CHEBI:61381"/>
        <dbReference type="EC" id="1.1.1.17"/>
    </reaction>
</comment>
<sequence>MKPLLSNQLFTNKSNRPIKIIQFGEGNFLRAFVDWKIEQMNQIGFFNGNVAIVQPLSNGLEHLIQKQDCLYTVRLNGFQNGEKINTNEIITCVSSITNPYQNFPSFLDLANDDDARFIISNTTEAGIQFDATETFSMDFPSTTFPGKLTQLLYHRYIQNKAGFILIPCELIEKNGEALKHAVLQYAASWKLGEEFINWIHLENTFCSSLVDQIVSGYPKMQEQELWDTFGYTDHLMVTAEPFHFWVIEGPSWIEDELPLRKANLNVIFTNDMTPYRNQKVHILNGSHTAMVPPAILANLETVEQVMQDKDLSQFINNLVQNEIIPTLQLPRNQLENFARSTLERFKNPFIRHELKSIALNSISKFKTRLLPILKNNIEQKRNTPDYTIFSLASLLFLYKSDSEERQDDEQVIAVIEHAWQNPETLVHTLLSNSNIWGEDLSSLEGLEESLQTHLNNIEQFGLREALHHLLAKTEV</sequence>
<dbReference type="Gene3D" id="3.40.50.720">
    <property type="entry name" value="NAD(P)-binding Rossmann-like Domain"/>
    <property type="match status" value="1"/>
</dbReference>
<evidence type="ECO:0000256" key="2">
    <source>
        <dbReference type="ARBA" id="ARBA00023027"/>
    </source>
</evidence>
<dbReference type="Pfam" id="PF08125">
    <property type="entry name" value="Mannitol_dh_C"/>
    <property type="match status" value="1"/>
</dbReference>
<evidence type="ECO:0000259" key="4">
    <source>
        <dbReference type="Pfam" id="PF01232"/>
    </source>
</evidence>
<dbReference type="SUPFAM" id="SSF51735">
    <property type="entry name" value="NAD(P)-binding Rossmann-fold domains"/>
    <property type="match status" value="1"/>
</dbReference>
<proteinExistence type="predicted"/>
<dbReference type="EMBL" id="BMHB01000001">
    <property type="protein sequence ID" value="GGI10898.1"/>
    <property type="molecule type" value="Genomic_DNA"/>
</dbReference>
<reference evidence="7" key="1">
    <citation type="journal article" date="2019" name="Int. J. Syst. Evol. Microbiol.">
        <title>The Global Catalogue of Microorganisms (GCM) 10K type strain sequencing project: providing services to taxonomists for standard genome sequencing and annotation.</title>
        <authorList>
            <consortium name="The Broad Institute Genomics Platform"/>
            <consortium name="The Broad Institute Genome Sequencing Center for Infectious Disease"/>
            <person name="Wu L."/>
            <person name="Ma J."/>
        </authorList>
    </citation>
    <scope>NUCLEOTIDE SEQUENCE [LARGE SCALE GENOMIC DNA]</scope>
    <source>
        <strain evidence="7">CGMCC 1.14993</strain>
    </source>
</reference>
<feature type="domain" description="Mannitol dehydrogenase C-terminal" evidence="5">
    <location>
        <begin position="271"/>
        <end position="457"/>
    </location>
</feature>
<protein>
    <submittedName>
        <fullName evidence="6">Mannitol dehydrogenase</fullName>
    </submittedName>
</protein>
<dbReference type="AlphaFoldDB" id="A0A8J3AC89"/>
<name>A0A8J3AC89_9BACI</name>
<dbReference type="PANTHER" id="PTHR30524:SF0">
    <property type="entry name" value="ALTRONATE OXIDOREDUCTASE-RELATED"/>
    <property type="match status" value="1"/>
</dbReference>
<keyword evidence="1" id="KW-0560">Oxidoreductase</keyword>
<evidence type="ECO:0000259" key="5">
    <source>
        <dbReference type="Pfam" id="PF08125"/>
    </source>
</evidence>
<dbReference type="PRINTS" id="PR00084">
    <property type="entry name" value="MTLDHDRGNASE"/>
</dbReference>
<dbReference type="Proteomes" id="UP000626244">
    <property type="component" value="Unassembled WGS sequence"/>
</dbReference>
<dbReference type="Pfam" id="PF01232">
    <property type="entry name" value="Mannitol_dh"/>
    <property type="match status" value="1"/>
</dbReference>
<dbReference type="GO" id="GO:0005829">
    <property type="term" value="C:cytosol"/>
    <property type="evidence" value="ECO:0007669"/>
    <property type="project" value="TreeGrafter"/>
</dbReference>
<dbReference type="OrthoDB" id="9768714at2"/>
<dbReference type="Gene3D" id="1.10.1040.10">
    <property type="entry name" value="N-(1-d-carboxylethyl)-l-norvaline Dehydrogenase, domain 2"/>
    <property type="match status" value="1"/>
</dbReference>
<keyword evidence="7" id="KW-1185">Reference proteome</keyword>
<dbReference type="GO" id="GO:0009026">
    <property type="term" value="F:tagaturonate reductase activity"/>
    <property type="evidence" value="ECO:0007669"/>
    <property type="project" value="TreeGrafter"/>
</dbReference>
<dbReference type="GO" id="GO:0019592">
    <property type="term" value="P:mannitol catabolic process"/>
    <property type="evidence" value="ECO:0007669"/>
    <property type="project" value="TreeGrafter"/>
</dbReference>
<dbReference type="PANTHER" id="PTHR30524">
    <property type="entry name" value="MANNITOL-1-PHOSPHATE 5-DEHYDROGENASE"/>
    <property type="match status" value="1"/>
</dbReference>